<comment type="caution">
    <text evidence="2">The sequence shown here is derived from an EMBL/GenBank/DDBJ whole genome shotgun (WGS) entry which is preliminary data.</text>
</comment>
<dbReference type="Proteomes" id="UP001586593">
    <property type="component" value="Unassembled WGS sequence"/>
</dbReference>
<feature type="compositionally biased region" description="Polar residues" evidence="1">
    <location>
        <begin position="1"/>
        <end position="17"/>
    </location>
</feature>
<evidence type="ECO:0000313" key="3">
    <source>
        <dbReference type="Proteomes" id="UP001586593"/>
    </source>
</evidence>
<organism evidence="2 3">
    <name type="scientific">Phialemonium thermophilum</name>
    <dbReference type="NCBI Taxonomy" id="223376"/>
    <lineage>
        <taxon>Eukaryota</taxon>
        <taxon>Fungi</taxon>
        <taxon>Dikarya</taxon>
        <taxon>Ascomycota</taxon>
        <taxon>Pezizomycotina</taxon>
        <taxon>Sordariomycetes</taxon>
        <taxon>Sordariomycetidae</taxon>
        <taxon>Cephalothecales</taxon>
        <taxon>Cephalothecaceae</taxon>
        <taxon>Phialemonium</taxon>
    </lineage>
</organism>
<protein>
    <submittedName>
        <fullName evidence="2">Uncharacterized protein</fullName>
    </submittedName>
</protein>
<keyword evidence="3" id="KW-1185">Reference proteome</keyword>
<accession>A0ABR3Y682</accession>
<proteinExistence type="predicted"/>
<evidence type="ECO:0000313" key="2">
    <source>
        <dbReference type="EMBL" id="KAL1883791.1"/>
    </source>
</evidence>
<gene>
    <name evidence="2" type="ORF">VTK73DRAFT_8327</name>
</gene>
<feature type="compositionally biased region" description="Basic and acidic residues" evidence="1">
    <location>
        <begin position="71"/>
        <end position="87"/>
    </location>
</feature>
<reference evidence="2 3" key="1">
    <citation type="journal article" date="2024" name="Commun. Biol.">
        <title>Comparative genomic analysis of thermophilic fungi reveals convergent evolutionary adaptations and gene losses.</title>
        <authorList>
            <person name="Steindorff A.S."/>
            <person name="Aguilar-Pontes M.V."/>
            <person name="Robinson A.J."/>
            <person name="Andreopoulos B."/>
            <person name="LaButti K."/>
            <person name="Kuo A."/>
            <person name="Mondo S."/>
            <person name="Riley R."/>
            <person name="Otillar R."/>
            <person name="Haridas S."/>
            <person name="Lipzen A."/>
            <person name="Grimwood J."/>
            <person name="Schmutz J."/>
            <person name="Clum A."/>
            <person name="Reid I.D."/>
            <person name="Moisan M.C."/>
            <person name="Butler G."/>
            <person name="Nguyen T.T.M."/>
            <person name="Dewar K."/>
            <person name="Conant G."/>
            <person name="Drula E."/>
            <person name="Henrissat B."/>
            <person name="Hansel C."/>
            <person name="Singer S."/>
            <person name="Hutchinson M.I."/>
            <person name="de Vries R.P."/>
            <person name="Natvig D.O."/>
            <person name="Powell A.J."/>
            <person name="Tsang A."/>
            <person name="Grigoriev I.V."/>
        </authorList>
    </citation>
    <scope>NUCLEOTIDE SEQUENCE [LARGE SCALE GENOMIC DNA]</scope>
    <source>
        <strain evidence="2 3">ATCC 24622</strain>
    </source>
</reference>
<feature type="region of interest" description="Disordered" evidence="1">
    <location>
        <begin position="1"/>
        <end position="95"/>
    </location>
</feature>
<dbReference type="EMBL" id="JAZHXJ010000006">
    <property type="protein sequence ID" value="KAL1883791.1"/>
    <property type="molecule type" value="Genomic_DNA"/>
</dbReference>
<feature type="compositionally biased region" description="Polar residues" evidence="1">
    <location>
        <begin position="45"/>
        <end position="56"/>
    </location>
</feature>
<sequence length="95" mass="10435">MASEYTSNHLPADNQSLAAMIVEGSQAEQSGKSTNYDARVKSDDATSVMSRSSFGSTVGLLKNKLNPSSKSNRENDKQRGKEQRELLRNQMRIVG</sequence>
<evidence type="ECO:0000256" key="1">
    <source>
        <dbReference type="SAM" id="MobiDB-lite"/>
    </source>
</evidence>
<feature type="compositionally biased region" description="Polar residues" evidence="1">
    <location>
        <begin position="26"/>
        <end position="36"/>
    </location>
</feature>
<name>A0ABR3Y682_9PEZI</name>